<dbReference type="EMBL" id="HAEJ01014239">
    <property type="protein sequence ID" value="SBS54696.1"/>
    <property type="molecule type" value="Transcribed_RNA"/>
</dbReference>
<evidence type="ECO:0000313" key="1">
    <source>
        <dbReference type="EMBL" id="SBS54696.1"/>
    </source>
</evidence>
<reference evidence="1" key="1">
    <citation type="submission" date="2016-05" db="EMBL/GenBank/DDBJ databases">
        <authorList>
            <person name="Lavstsen T."/>
            <person name="Jespersen J.S."/>
        </authorList>
    </citation>
    <scope>NUCLEOTIDE SEQUENCE</scope>
    <source>
        <tissue evidence="1">Brain</tissue>
    </source>
</reference>
<reference evidence="1" key="2">
    <citation type="submission" date="2016-06" db="EMBL/GenBank/DDBJ databases">
        <title>The genome of a short-lived fish provides insights into sex chromosome evolution and the genetic control of aging.</title>
        <authorList>
            <person name="Reichwald K."/>
            <person name="Felder M."/>
            <person name="Petzold A."/>
            <person name="Koch P."/>
            <person name="Groth M."/>
            <person name="Platzer M."/>
        </authorList>
    </citation>
    <scope>NUCLEOTIDE SEQUENCE</scope>
    <source>
        <tissue evidence="1">Brain</tissue>
    </source>
</reference>
<organism evidence="1">
    <name type="scientific">Nothobranchius furzeri</name>
    <name type="common">Turquoise killifish</name>
    <dbReference type="NCBI Taxonomy" id="105023"/>
    <lineage>
        <taxon>Eukaryota</taxon>
        <taxon>Metazoa</taxon>
        <taxon>Chordata</taxon>
        <taxon>Craniata</taxon>
        <taxon>Vertebrata</taxon>
        <taxon>Euteleostomi</taxon>
        <taxon>Actinopterygii</taxon>
        <taxon>Neopterygii</taxon>
        <taxon>Teleostei</taxon>
        <taxon>Neoteleostei</taxon>
        <taxon>Acanthomorphata</taxon>
        <taxon>Ovalentaria</taxon>
        <taxon>Atherinomorphae</taxon>
        <taxon>Cyprinodontiformes</taxon>
        <taxon>Nothobranchiidae</taxon>
        <taxon>Nothobranchius</taxon>
    </lineage>
</organism>
<dbReference type="AlphaFoldDB" id="A0A1A8V4E4"/>
<proteinExistence type="predicted"/>
<name>A0A1A8V4E4_NOTFU</name>
<gene>
    <name evidence="1" type="primary">Nfu_g_1_005344</name>
</gene>
<protein>
    <submittedName>
        <fullName evidence="1">Uncharacterized protein</fullName>
    </submittedName>
</protein>
<sequence>MHTKDNFRNLLHQPWYSSGATTATVAKAEYSSTTVVWARPWFKWDLMCGKPHLPSTIHYMSVEGLTHKTNALKLQLMSKNNMEDLNKIESKCIVMLHRT</sequence>
<dbReference type="EMBL" id="HADY01006509">
    <property type="protein sequence ID" value="SBP44994.1"/>
    <property type="molecule type" value="Transcribed_RNA"/>
</dbReference>
<accession>A0A1A8V4E4</accession>